<dbReference type="RefSeq" id="WP_020448035.1">
    <property type="nucleotide sequence ID" value="NC_021353.1"/>
</dbReference>
<dbReference type="InterPro" id="IPR017896">
    <property type="entry name" value="4Fe4S_Fe-S-bd"/>
</dbReference>
<feature type="domain" description="4Fe-4S ferredoxin-type" evidence="7">
    <location>
        <begin position="3"/>
        <end position="35"/>
    </location>
</feature>
<dbReference type="GO" id="GO:0051539">
    <property type="term" value="F:4 iron, 4 sulfur cluster binding"/>
    <property type="evidence" value="ECO:0007669"/>
    <property type="project" value="UniProtKB-KW"/>
</dbReference>
<gene>
    <name evidence="8" type="ORF">MMINT_01020</name>
</gene>
<dbReference type="STRING" id="1295009.MMINT_01020"/>
<keyword evidence="3" id="KW-0479">Metal-binding</keyword>
<dbReference type="Pfam" id="PF02754">
    <property type="entry name" value="CCG"/>
    <property type="match status" value="2"/>
</dbReference>
<dbReference type="InParanoid" id="R9T447"/>
<dbReference type="PROSITE" id="PS51379">
    <property type="entry name" value="4FE4S_FER_2"/>
    <property type="match status" value="2"/>
</dbReference>
<feature type="domain" description="4Fe-4S ferredoxin-type" evidence="7">
    <location>
        <begin position="64"/>
        <end position="93"/>
    </location>
</feature>
<dbReference type="AlphaFoldDB" id="R9T447"/>
<evidence type="ECO:0000313" key="9">
    <source>
        <dbReference type="Proteomes" id="UP000014070"/>
    </source>
</evidence>
<keyword evidence="4" id="KW-0560">Oxidoreductase</keyword>
<organism evidence="8 9">
    <name type="scientific">Methanomassiliicoccus intestinalis (strain Issoire-Mx1)</name>
    <dbReference type="NCBI Taxonomy" id="1295009"/>
    <lineage>
        <taxon>Archaea</taxon>
        <taxon>Methanobacteriati</taxon>
        <taxon>Thermoplasmatota</taxon>
        <taxon>Thermoplasmata</taxon>
        <taxon>Methanomassiliicoccales</taxon>
        <taxon>Methanomassiliicoccaceae</taxon>
        <taxon>Methanomassiliicoccus</taxon>
    </lineage>
</organism>
<sequence>MVKMPEIKRELYACLQCGYCIRVCPSYEQTPWESITPRGKIYYLNQIANRSPMDTLLRRKVEIDDEFVEAIYRCTGCAQCETVCHVSIEFGDFWEKVREWLVDQGKGPLPVHAKLAEKIRATRNPYGEPTSARDKWWPKEVPRPENPEIIFFAGCTGSYRATDIAKAGAIVLHRAGVNVDALGADEWCCSSPALRTGQIDLTTEHAEHNLLAVENRGAKAMVTTCAGCYKTTTTDYGKYFSNPTFPVYHFSQFVNDLIKDKKLKFTKELNVKVTYHDPCHLGRHAGVFEEPREVIQKIPGVEFVEMPRNRMGSRCCGAGGGFKSAFNDAAVNIAAERVREAVATGADVLATACPFCVVNLQAGAKKIGAKIRVVDISQLLLEATEPVEEETKA</sequence>
<reference evidence="8 9" key="1">
    <citation type="journal article" date="2013" name="Genome Announc.">
        <title>Genome sequence of 'Candidatus Methanomassiliicoccus intestinalis' Issoire-Mx1, a third thermoplasmatales-related methanogenic archaeon from human feces.</title>
        <authorList>
            <person name="Borrel G."/>
            <person name="Harris H.M."/>
            <person name="Parisot N."/>
            <person name="Gaci N."/>
            <person name="Tottey W."/>
            <person name="Mihajlovski A."/>
            <person name="Deane J."/>
            <person name="Gribaldo S."/>
            <person name="Bardot O."/>
            <person name="Peyretaillade E."/>
            <person name="Peyret P."/>
            <person name="O'Toole P.W."/>
            <person name="Brugere J.F."/>
        </authorList>
    </citation>
    <scope>NUCLEOTIDE SEQUENCE [LARGE SCALE GENOMIC DNA]</scope>
    <source>
        <strain evidence="8 9">Issoire-Mx1</strain>
    </source>
</reference>
<dbReference type="Gene3D" id="1.10.1060.10">
    <property type="entry name" value="Alpha-helical ferredoxin"/>
    <property type="match status" value="1"/>
</dbReference>
<evidence type="ECO:0000256" key="2">
    <source>
        <dbReference type="ARBA" id="ARBA00022485"/>
    </source>
</evidence>
<evidence type="ECO:0000256" key="3">
    <source>
        <dbReference type="ARBA" id="ARBA00022723"/>
    </source>
</evidence>
<keyword evidence="5" id="KW-0408">Iron</keyword>
<evidence type="ECO:0000259" key="7">
    <source>
        <dbReference type="PROSITE" id="PS51379"/>
    </source>
</evidence>
<keyword evidence="6" id="KW-0411">Iron-sulfur</keyword>
<dbReference type="GO" id="GO:0016491">
    <property type="term" value="F:oxidoreductase activity"/>
    <property type="evidence" value="ECO:0007669"/>
    <property type="project" value="UniProtKB-KW"/>
</dbReference>
<dbReference type="Pfam" id="PF13183">
    <property type="entry name" value="Fer4_8"/>
    <property type="match status" value="1"/>
</dbReference>
<dbReference type="Proteomes" id="UP000014070">
    <property type="component" value="Chromosome"/>
</dbReference>
<keyword evidence="9" id="KW-1185">Reference proteome</keyword>
<dbReference type="InterPro" id="IPR051460">
    <property type="entry name" value="HdrC_iron-sulfur_subunit"/>
</dbReference>
<dbReference type="SUPFAM" id="SSF46548">
    <property type="entry name" value="alpha-helical ferredoxin"/>
    <property type="match status" value="1"/>
</dbReference>
<accession>R9T447</accession>
<dbReference type="InterPro" id="IPR004017">
    <property type="entry name" value="Cys_rich_dom"/>
</dbReference>
<dbReference type="PANTHER" id="PTHR43255:SF1">
    <property type="entry name" value="IRON-SULFUR-BINDING OXIDOREDUCTASE FADF-RELATED"/>
    <property type="match status" value="1"/>
</dbReference>
<dbReference type="InterPro" id="IPR009051">
    <property type="entry name" value="Helical_ferredxn"/>
</dbReference>
<name>R9T447_METII</name>
<dbReference type="KEGG" id="mer:MMINT_01020"/>
<dbReference type="GO" id="GO:0046872">
    <property type="term" value="F:metal ion binding"/>
    <property type="evidence" value="ECO:0007669"/>
    <property type="project" value="UniProtKB-KW"/>
</dbReference>
<dbReference type="PANTHER" id="PTHR43255">
    <property type="entry name" value="IRON-SULFUR-BINDING OXIDOREDUCTASE FADF-RELATED-RELATED"/>
    <property type="match status" value="1"/>
</dbReference>
<evidence type="ECO:0000256" key="1">
    <source>
        <dbReference type="ARBA" id="ARBA00007097"/>
    </source>
</evidence>
<dbReference type="GO" id="GO:0005886">
    <property type="term" value="C:plasma membrane"/>
    <property type="evidence" value="ECO:0007669"/>
    <property type="project" value="TreeGrafter"/>
</dbReference>
<evidence type="ECO:0000313" key="8">
    <source>
        <dbReference type="EMBL" id="AGN25510.1"/>
    </source>
</evidence>
<evidence type="ECO:0000256" key="5">
    <source>
        <dbReference type="ARBA" id="ARBA00023004"/>
    </source>
</evidence>
<dbReference type="PROSITE" id="PS00198">
    <property type="entry name" value="4FE4S_FER_1"/>
    <property type="match status" value="1"/>
</dbReference>
<evidence type="ECO:0000256" key="6">
    <source>
        <dbReference type="ARBA" id="ARBA00023014"/>
    </source>
</evidence>
<dbReference type="InterPro" id="IPR017900">
    <property type="entry name" value="4Fe4S_Fe_S_CS"/>
</dbReference>
<protein>
    <submittedName>
        <fullName evidence="8">CoB--CoM heterodisulfide reductase</fullName>
    </submittedName>
</protein>
<keyword evidence="2" id="KW-0004">4Fe-4S</keyword>
<comment type="similarity">
    <text evidence="1">Belongs to the HdrC family.</text>
</comment>
<dbReference type="FunCoup" id="R9T447">
    <property type="interactions" value="42"/>
</dbReference>
<dbReference type="HOGENOM" id="CLU_023081_2_0_2"/>
<proteinExistence type="inferred from homology"/>
<dbReference type="GeneID" id="41322543"/>
<evidence type="ECO:0000256" key="4">
    <source>
        <dbReference type="ARBA" id="ARBA00023002"/>
    </source>
</evidence>
<dbReference type="EMBL" id="CP005934">
    <property type="protein sequence ID" value="AGN25510.1"/>
    <property type="molecule type" value="Genomic_DNA"/>
</dbReference>